<proteinExistence type="predicted"/>
<evidence type="ECO:0000259" key="3">
    <source>
        <dbReference type="Pfam" id="PF00296"/>
    </source>
</evidence>
<name>A0ABU4HWE4_9ACTN</name>
<keyword evidence="5" id="KW-1185">Reference proteome</keyword>
<dbReference type="GO" id="GO:0016491">
    <property type="term" value="F:oxidoreductase activity"/>
    <property type="evidence" value="ECO:0007669"/>
    <property type="project" value="UniProtKB-KW"/>
</dbReference>
<evidence type="ECO:0000313" key="4">
    <source>
        <dbReference type="EMBL" id="MDW5597623.1"/>
    </source>
</evidence>
<gene>
    <name evidence="4" type="ORF">R7226_24950</name>
</gene>
<reference evidence="4 5" key="2">
    <citation type="submission" date="2023-10" db="EMBL/GenBank/DDBJ databases">
        <authorList>
            <person name="Han X.F."/>
        </authorList>
    </citation>
    <scope>NUCLEOTIDE SEQUENCE [LARGE SCALE GENOMIC DNA]</scope>
    <source>
        <strain evidence="4 5">KCTC 39840</strain>
    </source>
</reference>
<accession>A0ABU4HWE4</accession>
<organism evidence="4 5">
    <name type="scientific">Conexibacter stalactiti</name>
    <dbReference type="NCBI Taxonomy" id="1940611"/>
    <lineage>
        <taxon>Bacteria</taxon>
        <taxon>Bacillati</taxon>
        <taxon>Actinomycetota</taxon>
        <taxon>Thermoleophilia</taxon>
        <taxon>Solirubrobacterales</taxon>
        <taxon>Conexibacteraceae</taxon>
        <taxon>Conexibacter</taxon>
    </lineage>
</organism>
<dbReference type="PANTHER" id="PTHR30137:SF8">
    <property type="entry name" value="BLR5498 PROTEIN"/>
    <property type="match status" value="1"/>
</dbReference>
<dbReference type="SUPFAM" id="SSF51679">
    <property type="entry name" value="Bacterial luciferase-like"/>
    <property type="match status" value="1"/>
</dbReference>
<comment type="caution">
    <text evidence="4">The sequence shown here is derived from an EMBL/GenBank/DDBJ whole genome shotgun (WGS) entry which is preliminary data.</text>
</comment>
<protein>
    <submittedName>
        <fullName evidence="4">LLM class flavin-dependent oxidoreductase</fullName>
        <ecNumber evidence="4">1.-.-.-</ecNumber>
    </submittedName>
</protein>
<evidence type="ECO:0000313" key="5">
    <source>
        <dbReference type="Proteomes" id="UP001284601"/>
    </source>
</evidence>
<evidence type="ECO:0000256" key="1">
    <source>
        <dbReference type="ARBA" id="ARBA00023002"/>
    </source>
</evidence>
<reference evidence="5" key="1">
    <citation type="submission" date="2023-07" db="EMBL/GenBank/DDBJ databases">
        <title>Conexibacter stalactiti sp. nov., isolated from stalactites in a lava cave and emended description of the genus Conexibacter.</title>
        <authorList>
            <person name="Lee S.D."/>
        </authorList>
    </citation>
    <scope>NUCLEOTIDE SEQUENCE [LARGE SCALE GENOMIC DNA]</scope>
    <source>
        <strain evidence="5">KCTC 39840</strain>
    </source>
</reference>
<sequence length="361" mass="40265">MIALNFYVPCNLGSTPGAEHHEVYRQNVELAKFAAAELGVSTFDIPEHHFVDMLNVPGPFVMAAHLAAQIENVKVRTTVAPIVLHDNLLRFAGEAALADNLTEGRVEIGLSRGSIDYEARRLGGTMARSRDRFQEGVLFLERLFGERDVTADGEFYKVPEATTIMPRTYKERRIPIWLGSTSRDSIRWAASHGFNVVTTSLREPVELLRKQAQWFHEAADELPDTVERPRVDVLTQVFVSEDEGEILRIKERIVEKQVAQMRGLLVGAPRFIDGKMVNQGGGDEVTLSVEDIEESVLIGTPEEVLEGIQLREQLGYNGVSLDLFYHDPGFDSVMGSLELFRDKVLPGLRGTQADLPQPASR</sequence>
<evidence type="ECO:0000256" key="2">
    <source>
        <dbReference type="ARBA" id="ARBA00023033"/>
    </source>
</evidence>
<dbReference type="Pfam" id="PF00296">
    <property type="entry name" value="Bac_luciferase"/>
    <property type="match status" value="1"/>
</dbReference>
<dbReference type="RefSeq" id="WP_318600089.1">
    <property type="nucleotide sequence ID" value="NZ_JAWSTH010000096.1"/>
</dbReference>
<dbReference type="EMBL" id="JAWSTH010000096">
    <property type="protein sequence ID" value="MDW5597623.1"/>
    <property type="molecule type" value="Genomic_DNA"/>
</dbReference>
<keyword evidence="1 4" id="KW-0560">Oxidoreductase</keyword>
<dbReference type="InterPro" id="IPR050766">
    <property type="entry name" value="Bact_Lucif_Oxidored"/>
</dbReference>
<dbReference type="Proteomes" id="UP001284601">
    <property type="component" value="Unassembled WGS sequence"/>
</dbReference>
<keyword evidence="2" id="KW-0503">Monooxygenase</keyword>
<dbReference type="Gene3D" id="3.20.20.30">
    <property type="entry name" value="Luciferase-like domain"/>
    <property type="match status" value="1"/>
</dbReference>
<dbReference type="EC" id="1.-.-.-" evidence="4"/>
<dbReference type="PANTHER" id="PTHR30137">
    <property type="entry name" value="LUCIFERASE-LIKE MONOOXYGENASE"/>
    <property type="match status" value="1"/>
</dbReference>
<feature type="domain" description="Luciferase-like" evidence="3">
    <location>
        <begin position="16"/>
        <end position="316"/>
    </location>
</feature>
<dbReference type="InterPro" id="IPR011251">
    <property type="entry name" value="Luciferase-like_dom"/>
</dbReference>
<dbReference type="InterPro" id="IPR036661">
    <property type="entry name" value="Luciferase-like_sf"/>
</dbReference>